<proteinExistence type="predicted"/>
<dbReference type="SMART" id="SM01290">
    <property type="entry name" value="N-glycanase_N"/>
    <property type="match status" value="1"/>
</dbReference>
<evidence type="ECO:0000313" key="4">
    <source>
        <dbReference type="Proteomes" id="UP001325680"/>
    </source>
</evidence>
<dbReference type="InterPro" id="IPR043022">
    <property type="entry name" value="PngaseF_N_sf"/>
</dbReference>
<reference evidence="3 4" key="1">
    <citation type="submission" date="2023-12" db="EMBL/GenBank/DDBJ databases">
        <title>Genome sequencing and assembly of bacterial species from a model synthetic community.</title>
        <authorList>
            <person name="Hogle S.L."/>
        </authorList>
    </citation>
    <scope>NUCLEOTIDE SEQUENCE [LARGE SCALE GENOMIC DNA]</scope>
    <source>
        <strain evidence="3 4">HAMBI_3031</strain>
    </source>
</reference>
<feature type="domain" description="Peptide-N-glycosidase F N-terminal" evidence="2">
    <location>
        <begin position="215"/>
        <end position="393"/>
    </location>
</feature>
<dbReference type="SUPFAM" id="SSF49742">
    <property type="entry name" value="PHM/PNGase F"/>
    <property type="match status" value="1"/>
</dbReference>
<accession>A0ABZ0WCQ5</accession>
<protein>
    <submittedName>
        <fullName evidence="3">PNGase F N-terminal domain-containing protein</fullName>
    </submittedName>
</protein>
<sequence>MKPLRLIIGIVTFTLYTSLAVGQIPFQSDNNTYRITYTSSVNGKTSPNQNRIVVFTNARQTLITNEKDFKGEGKYPLEVSLVNRTNLSQQLYTLLDHANCIATIDSTAIKNQQIELQEGNKKILGYNCKKAKTVVNSNTIEFWYTSDLPVKGAPTVLGQNLGLVLEMIRNGNFVMSADEVKKTAYTNPSRFASIKPRLFDLLSYRDEIWRNRFTTIELFKDQLINFSDTATVKPDVMRFANGTIVVKKVKFPSLADAKTVFLDLQEQSNGDAYDRTGTVFLIPVDKKQSFLDGLKNGVSTLPVFENGNGKKYQGVAATVDYSPAIELMRFFTPFGIKQYNHIQLKGKDWHQVVPYRQDITAYASLLDGKEVYIGVFIGNYDKGGHKINAAITVHRGGDEPPKKVVSLFNTLNIMEMAGQEYATMFDKPEGLTVQFELNEAISSAVLRYTTTGHGGWGNGDEFVPKENTILFDEKTIFKMVPWREDCGSYRLFNPASGNFATGLSSSDLSRSNWCPGTVTNPFVVQLGNLSAGKHTIQVRIPQGAREGSSFSAWNVSGVIVGD</sequence>
<dbReference type="Pfam" id="PF22252">
    <property type="entry name" value="PNGase_F-II_N"/>
    <property type="match status" value="1"/>
</dbReference>
<gene>
    <name evidence="3" type="ORF">U0035_08975</name>
</gene>
<name>A0ABZ0WCQ5_9BACT</name>
<dbReference type="Pfam" id="PF09112">
    <property type="entry name" value="N-glycanase_N"/>
    <property type="match status" value="1"/>
</dbReference>
<evidence type="ECO:0000256" key="1">
    <source>
        <dbReference type="ARBA" id="ARBA00023157"/>
    </source>
</evidence>
<dbReference type="InterPro" id="IPR008977">
    <property type="entry name" value="PHM/PNGase_F_dom_sf"/>
</dbReference>
<dbReference type="InterPro" id="IPR014784">
    <property type="entry name" value="Cu2_ascorb_mOase-like_C"/>
</dbReference>
<keyword evidence="1" id="KW-1015">Disulfide bond</keyword>
<dbReference type="RefSeq" id="WP_114789655.1">
    <property type="nucleotide sequence ID" value="NZ_CP139960.1"/>
</dbReference>
<dbReference type="Gene3D" id="2.60.120.1570">
    <property type="entry name" value="Peptide-N-glycosidase F, N-terminal domain"/>
    <property type="match status" value="1"/>
</dbReference>
<dbReference type="EMBL" id="CP139960">
    <property type="protein sequence ID" value="WQD40275.1"/>
    <property type="molecule type" value="Genomic_DNA"/>
</dbReference>
<organism evidence="3 4">
    <name type="scientific">Niabella yanshanensis</name>
    <dbReference type="NCBI Taxonomy" id="577386"/>
    <lineage>
        <taxon>Bacteria</taxon>
        <taxon>Pseudomonadati</taxon>
        <taxon>Bacteroidota</taxon>
        <taxon>Chitinophagia</taxon>
        <taxon>Chitinophagales</taxon>
        <taxon>Chitinophagaceae</taxon>
        <taxon>Niabella</taxon>
    </lineage>
</organism>
<keyword evidence="4" id="KW-1185">Reference proteome</keyword>
<dbReference type="Proteomes" id="UP001325680">
    <property type="component" value="Chromosome"/>
</dbReference>
<dbReference type="InterPro" id="IPR015196">
    <property type="entry name" value="PngaseF_N"/>
</dbReference>
<dbReference type="InterPro" id="IPR015197">
    <property type="entry name" value="PngaseF_C"/>
</dbReference>
<evidence type="ECO:0000313" key="3">
    <source>
        <dbReference type="EMBL" id="WQD40275.1"/>
    </source>
</evidence>
<dbReference type="Pfam" id="PF09113">
    <property type="entry name" value="N-glycanase_C"/>
    <property type="match status" value="1"/>
</dbReference>
<dbReference type="Gene3D" id="2.60.120.230">
    <property type="match status" value="1"/>
</dbReference>
<evidence type="ECO:0000259" key="2">
    <source>
        <dbReference type="SMART" id="SM01290"/>
    </source>
</evidence>